<dbReference type="InterPro" id="IPR012373">
    <property type="entry name" value="Ferrdict_sens_TM"/>
</dbReference>
<dbReference type="Gene3D" id="3.55.50.30">
    <property type="match status" value="1"/>
</dbReference>
<protein>
    <submittedName>
        <fullName evidence="4">FecR family protein</fullName>
    </submittedName>
</protein>
<accession>A0A934PSC5</accession>
<evidence type="ECO:0000259" key="3">
    <source>
        <dbReference type="Pfam" id="PF16344"/>
    </source>
</evidence>
<evidence type="ECO:0000313" key="4">
    <source>
        <dbReference type="EMBL" id="MBK0378737.1"/>
    </source>
</evidence>
<evidence type="ECO:0000259" key="2">
    <source>
        <dbReference type="Pfam" id="PF04773"/>
    </source>
</evidence>
<feature type="domain" description="Protein FecR C-terminal" evidence="3">
    <location>
        <begin position="268"/>
        <end position="332"/>
    </location>
</feature>
<evidence type="ECO:0000313" key="5">
    <source>
        <dbReference type="Proteomes" id="UP000613193"/>
    </source>
</evidence>
<feature type="domain" description="FecR protein" evidence="2">
    <location>
        <begin position="134"/>
        <end position="224"/>
    </location>
</feature>
<reference evidence="4" key="1">
    <citation type="submission" date="2020-12" db="EMBL/GenBank/DDBJ databases">
        <title>Bacterial novel species Mucilaginibacter sp. SD-g isolated from soil.</title>
        <authorList>
            <person name="Jung H.-Y."/>
        </authorList>
    </citation>
    <scope>NUCLEOTIDE SEQUENCE</scope>
    <source>
        <strain evidence="4">SD-g</strain>
    </source>
</reference>
<feature type="transmembrane region" description="Helical" evidence="1">
    <location>
        <begin position="95"/>
        <end position="116"/>
    </location>
</feature>
<keyword evidence="1" id="KW-0812">Transmembrane</keyword>
<dbReference type="Pfam" id="PF04773">
    <property type="entry name" value="FecR"/>
    <property type="match status" value="1"/>
</dbReference>
<comment type="caution">
    <text evidence="4">The sequence shown here is derived from an EMBL/GenBank/DDBJ whole genome shotgun (WGS) entry which is preliminary data.</text>
</comment>
<dbReference type="PANTHER" id="PTHR30273:SF2">
    <property type="entry name" value="PROTEIN FECR"/>
    <property type="match status" value="1"/>
</dbReference>
<dbReference type="GO" id="GO:0016989">
    <property type="term" value="F:sigma factor antagonist activity"/>
    <property type="evidence" value="ECO:0007669"/>
    <property type="project" value="TreeGrafter"/>
</dbReference>
<keyword evidence="1" id="KW-0472">Membrane</keyword>
<dbReference type="RefSeq" id="WP_200065016.1">
    <property type="nucleotide sequence ID" value="NZ_JAEHFW010000001.1"/>
</dbReference>
<gene>
    <name evidence="4" type="ORF">I5M19_05435</name>
</gene>
<organism evidence="4 5">
    <name type="scientific">Mucilaginibacter segetis</name>
    <dbReference type="NCBI Taxonomy" id="2793071"/>
    <lineage>
        <taxon>Bacteria</taxon>
        <taxon>Pseudomonadati</taxon>
        <taxon>Bacteroidota</taxon>
        <taxon>Sphingobacteriia</taxon>
        <taxon>Sphingobacteriales</taxon>
        <taxon>Sphingobacteriaceae</taxon>
        <taxon>Mucilaginibacter</taxon>
    </lineage>
</organism>
<keyword evidence="5" id="KW-1185">Reference proteome</keyword>
<evidence type="ECO:0000256" key="1">
    <source>
        <dbReference type="SAM" id="Phobius"/>
    </source>
</evidence>
<dbReference type="EMBL" id="JAEHFW010000001">
    <property type="protein sequence ID" value="MBK0378737.1"/>
    <property type="molecule type" value="Genomic_DNA"/>
</dbReference>
<proteinExistence type="predicted"/>
<dbReference type="Gene3D" id="2.60.120.1440">
    <property type="match status" value="1"/>
</dbReference>
<dbReference type="Pfam" id="PF16344">
    <property type="entry name" value="FecR_C"/>
    <property type="match status" value="1"/>
</dbReference>
<keyword evidence="1" id="KW-1133">Transmembrane helix</keyword>
<dbReference type="PANTHER" id="PTHR30273">
    <property type="entry name" value="PERIPLASMIC SIGNAL SENSOR AND SIGMA FACTOR ACTIVATOR FECR-RELATED"/>
    <property type="match status" value="1"/>
</dbReference>
<dbReference type="InterPro" id="IPR006860">
    <property type="entry name" value="FecR"/>
</dbReference>
<dbReference type="PIRSF" id="PIRSF018266">
    <property type="entry name" value="FecR"/>
    <property type="match status" value="1"/>
</dbReference>
<name>A0A934PSC5_9SPHI</name>
<dbReference type="Proteomes" id="UP000613193">
    <property type="component" value="Unassembled WGS sequence"/>
</dbReference>
<dbReference type="InterPro" id="IPR032508">
    <property type="entry name" value="FecR_C"/>
</dbReference>
<sequence length="337" mass="38550">MFWWKATLYTSLNKVKRVNWELLLRYINKEASNFEATQVEEWLQQQKENAYLLEYLQKRKDQLHQPLKETDIDEQWLHLLDRIFETSPFVKPIKLYRYLGIAASFLLFAVLGWMYVKNSTSGTKADLVTLQAPVDTRGNTLLPDGTQVYMTPGSSIKYGDNFGADKRIIHLSGEAFFDVKHDPKKPFIIYTTNNLQVSVLGTSFNVYSSKNGLPAEIKVASGLVGITASQHTYFLKAGQKLTYQPNNKKTAITTVTYNDAAALQNQALFFKDDNAYQIAEKLHRWYNIDVEVLPSATKHSRFSGEMKDAGLANLMEGLKYATGINYKFKDQHTIQLF</sequence>
<dbReference type="AlphaFoldDB" id="A0A934PSC5"/>